<evidence type="ECO:0000313" key="7">
    <source>
        <dbReference type="EMBL" id="BBZ15899.1"/>
    </source>
</evidence>
<protein>
    <recommendedName>
        <fullName evidence="9">ABC transporter permease</fullName>
    </recommendedName>
</protein>
<gene>
    <name evidence="7" type="ORF">MGAD_02340</name>
</gene>
<dbReference type="AlphaFoldDB" id="A0A7I7WEB8"/>
<evidence type="ECO:0000256" key="4">
    <source>
        <dbReference type="ARBA" id="ARBA00022989"/>
    </source>
</evidence>
<dbReference type="RefSeq" id="WP_163684241.1">
    <property type="nucleotide sequence ID" value="NZ_AP022608.1"/>
</dbReference>
<keyword evidence="4 6" id="KW-1133">Transmembrane helix</keyword>
<evidence type="ECO:0008006" key="9">
    <source>
        <dbReference type="Google" id="ProtNLM"/>
    </source>
</evidence>
<feature type="transmembrane region" description="Helical" evidence="6">
    <location>
        <begin position="6"/>
        <end position="26"/>
    </location>
</feature>
<feature type="transmembrane region" description="Helical" evidence="6">
    <location>
        <begin position="121"/>
        <end position="141"/>
    </location>
</feature>
<evidence type="ECO:0000313" key="8">
    <source>
        <dbReference type="Proteomes" id="UP000466187"/>
    </source>
</evidence>
<name>A0A7I7WEB8_MYCGU</name>
<dbReference type="Proteomes" id="UP000466187">
    <property type="component" value="Chromosome"/>
</dbReference>
<dbReference type="KEGG" id="mgad:MGAD_02340"/>
<sequence>MQSSQVVLGPALIVVCVVMAAAAAVIYRLTALGSPWTVPWAGIRAAVQLAAAAAILAAAITRLWSSVLVLAVMFIVASVTAARRSQASLGSSWLTVSLALGMLAVLPLLLLSRAVPMTGVAVVPIVAIVLGNTMTAVAVAARLALDALTQRAGEVEAALSLGMSERDSRMEIIGATSTNALLPNLDSTRTVGLVTLPGAFVGVLLSTGSAAQAGAVQILILIALLLSQTCGVAVTVELIARGLITRAQPPQAHTPNANRLFRRCHRLMPRCWWPTRGARMD</sequence>
<keyword evidence="5 6" id="KW-0472">Membrane</keyword>
<reference evidence="7 8" key="1">
    <citation type="journal article" date="2019" name="Emerg. Microbes Infect.">
        <title>Comprehensive subspecies identification of 175 nontuberculous mycobacteria species based on 7547 genomic profiles.</title>
        <authorList>
            <person name="Matsumoto Y."/>
            <person name="Kinjo T."/>
            <person name="Motooka D."/>
            <person name="Nabeya D."/>
            <person name="Jung N."/>
            <person name="Uechi K."/>
            <person name="Horii T."/>
            <person name="Iida T."/>
            <person name="Fujita J."/>
            <person name="Nakamura S."/>
        </authorList>
    </citation>
    <scope>NUCLEOTIDE SEQUENCE [LARGE SCALE GENOMIC DNA]</scope>
    <source>
        <strain evidence="7 8">JCM 12688</strain>
    </source>
</reference>
<dbReference type="PANTHER" id="PTHR30028">
    <property type="entry name" value="UPF0014 INNER MEMBRANE PROTEIN YBBM-RELATED"/>
    <property type="match status" value="1"/>
</dbReference>
<proteinExistence type="inferred from homology"/>
<feature type="transmembrane region" description="Helical" evidence="6">
    <location>
        <begin position="93"/>
        <end position="115"/>
    </location>
</feature>
<accession>A0A7I7WEB8</accession>
<comment type="subcellular location">
    <subcellularLocation>
        <location evidence="1">Membrane</location>
        <topology evidence="1">Multi-pass membrane protein</topology>
    </subcellularLocation>
</comment>
<evidence type="ECO:0000256" key="2">
    <source>
        <dbReference type="ARBA" id="ARBA00005268"/>
    </source>
</evidence>
<organism evidence="7 8">
    <name type="scientific">Mycolicibacterium gadium</name>
    <name type="common">Mycobacterium gadium</name>
    <dbReference type="NCBI Taxonomy" id="1794"/>
    <lineage>
        <taxon>Bacteria</taxon>
        <taxon>Bacillati</taxon>
        <taxon>Actinomycetota</taxon>
        <taxon>Actinomycetes</taxon>
        <taxon>Mycobacteriales</taxon>
        <taxon>Mycobacteriaceae</taxon>
        <taxon>Mycolicibacterium</taxon>
    </lineage>
</organism>
<comment type="similarity">
    <text evidence="2">Belongs to the UPF0014 family.</text>
</comment>
<dbReference type="Pfam" id="PF03649">
    <property type="entry name" value="UPF0014"/>
    <property type="match status" value="1"/>
</dbReference>
<feature type="transmembrane region" description="Helical" evidence="6">
    <location>
        <begin position="63"/>
        <end position="81"/>
    </location>
</feature>
<dbReference type="PANTHER" id="PTHR30028:SF0">
    <property type="entry name" value="PROTEIN ALUMINUM SENSITIVE 3"/>
    <property type="match status" value="1"/>
</dbReference>
<dbReference type="InterPro" id="IPR005226">
    <property type="entry name" value="UPF0014_fam"/>
</dbReference>
<feature type="transmembrane region" description="Helical" evidence="6">
    <location>
        <begin position="191"/>
        <end position="212"/>
    </location>
</feature>
<keyword evidence="3 6" id="KW-0812">Transmembrane</keyword>
<evidence type="ECO:0000256" key="5">
    <source>
        <dbReference type="ARBA" id="ARBA00023136"/>
    </source>
</evidence>
<dbReference type="EMBL" id="AP022608">
    <property type="protein sequence ID" value="BBZ15899.1"/>
    <property type="molecule type" value="Genomic_DNA"/>
</dbReference>
<evidence type="ECO:0000256" key="1">
    <source>
        <dbReference type="ARBA" id="ARBA00004141"/>
    </source>
</evidence>
<evidence type="ECO:0000256" key="6">
    <source>
        <dbReference type="SAM" id="Phobius"/>
    </source>
</evidence>
<feature type="transmembrane region" description="Helical" evidence="6">
    <location>
        <begin position="218"/>
        <end position="240"/>
    </location>
</feature>
<evidence type="ECO:0000256" key="3">
    <source>
        <dbReference type="ARBA" id="ARBA00022692"/>
    </source>
</evidence>
<dbReference type="GO" id="GO:0005886">
    <property type="term" value="C:plasma membrane"/>
    <property type="evidence" value="ECO:0007669"/>
    <property type="project" value="TreeGrafter"/>
</dbReference>